<reference evidence="1 2" key="1">
    <citation type="submission" date="2018-08" db="EMBL/GenBank/DDBJ databases">
        <title>Fibrisoma montanum sp. nov., isolated from Danxia mountain soil.</title>
        <authorList>
            <person name="Huang Y."/>
        </authorList>
    </citation>
    <scope>NUCLEOTIDE SEQUENCE [LARGE SCALE GENOMIC DNA]</scope>
    <source>
        <strain evidence="1 2">HYT19</strain>
    </source>
</reference>
<dbReference type="Proteomes" id="UP000283523">
    <property type="component" value="Unassembled WGS sequence"/>
</dbReference>
<comment type="caution">
    <text evidence="1">The sequence shown here is derived from an EMBL/GenBank/DDBJ whole genome shotgun (WGS) entry which is preliminary data.</text>
</comment>
<organism evidence="1 2">
    <name type="scientific">Fibrisoma montanum</name>
    <dbReference type="NCBI Taxonomy" id="2305895"/>
    <lineage>
        <taxon>Bacteria</taxon>
        <taxon>Pseudomonadati</taxon>
        <taxon>Bacteroidota</taxon>
        <taxon>Cytophagia</taxon>
        <taxon>Cytophagales</taxon>
        <taxon>Spirosomataceae</taxon>
        <taxon>Fibrisoma</taxon>
    </lineage>
</organism>
<proteinExistence type="predicted"/>
<gene>
    <name evidence="1" type="ORF">DYU11_20195</name>
</gene>
<protein>
    <submittedName>
        <fullName evidence="1">Uncharacterized protein</fullName>
    </submittedName>
</protein>
<dbReference type="RefSeq" id="WP_119669541.1">
    <property type="nucleotide sequence ID" value="NZ_QXED01000006.1"/>
</dbReference>
<accession>A0A418M3Y6</accession>
<dbReference type="EMBL" id="QXED01000006">
    <property type="protein sequence ID" value="RIV20374.1"/>
    <property type="molecule type" value="Genomic_DNA"/>
</dbReference>
<evidence type="ECO:0000313" key="2">
    <source>
        <dbReference type="Proteomes" id="UP000283523"/>
    </source>
</evidence>
<dbReference type="AlphaFoldDB" id="A0A418M3Y6"/>
<name>A0A418M3Y6_9BACT</name>
<sequence>MTFTREQLEGLSTDDLLILMPVNHDLHKYEDGEWSIGSTLSPFPYRDSASTCISPHRYLVAFLLYCQQNGIELNYLPWLIRQGANEKTP</sequence>
<keyword evidence="2" id="KW-1185">Reference proteome</keyword>
<evidence type="ECO:0000313" key="1">
    <source>
        <dbReference type="EMBL" id="RIV20374.1"/>
    </source>
</evidence>